<keyword evidence="1" id="KW-1133">Transmembrane helix</keyword>
<proteinExistence type="predicted"/>
<accession>A0A1F8GYF0</accession>
<dbReference type="EMBL" id="MGKP01000003">
    <property type="protein sequence ID" value="OGN29698.1"/>
    <property type="molecule type" value="Genomic_DNA"/>
</dbReference>
<evidence type="ECO:0000256" key="1">
    <source>
        <dbReference type="SAM" id="Phobius"/>
    </source>
</evidence>
<sequence length="134" mass="15074">MDNETKARVREAFNLPTILTFLAVLIAIVAGFLGPARAAAATQPGPNEEFALSSSGYVYNINPKTNFSWEYEKFAEELLAKPRLKFELDRAQPTPWCWFGKVAFQLRVAVKAPFTGRVNWIGREEYAASRSGWD</sequence>
<organism evidence="2 3">
    <name type="scientific">Candidatus Yanofskybacteria bacterium RIFCSPLOWO2_01_FULL_49_25</name>
    <dbReference type="NCBI Taxonomy" id="1802701"/>
    <lineage>
        <taxon>Bacteria</taxon>
        <taxon>Candidatus Yanofskyibacteriota</taxon>
    </lineage>
</organism>
<evidence type="ECO:0000313" key="2">
    <source>
        <dbReference type="EMBL" id="OGN29698.1"/>
    </source>
</evidence>
<dbReference type="AlphaFoldDB" id="A0A1F8GYF0"/>
<comment type="caution">
    <text evidence="2">The sequence shown here is derived from an EMBL/GenBank/DDBJ whole genome shotgun (WGS) entry which is preliminary data.</text>
</comment>
<name>A0A1F8GYF0_9BACT</name>
<keyword evidence="1" id="KW-0812">Transmembrane</keyword>
<evidence type="ECO:0000313" key="3">
    <source>
        <dbReference type="Proteomes" id="UP000179047"/>
    </source>
</evidence>
<reference evidence="2 3" key="1">
    <citation type="journal article" date="2016" name="Nat. Commun.">
        <title>Thousands of microbial genomes shed light on interconnected biogeochemical processes in an aquifer system.</title>
        <authorList>
            <person name="Anantharaman K."/>
            <person name="Brown C.T."/>
            <person name="Hug L.A."/>
            <person name="Sharon I."/>
            <person name="Castelle C.J."/>
            <person name="Probst A.J."/>
            <person name="Thomas B.C."/>
            <person name="Singh A."/>
            <person name="Wilkins M.J."/>
            <person name="Karaoz U."/>
            <person name="Brodie E.L."/>
            <person name="Williams K.H."/>
            <person name="Hubbard S.S."/>
            <person name="Banfield J.F."/>
        </authorList>
    </citation>
    <scope>NUCLEOTIDE SEQUENCE [LARGE SCALE GENOMIC DNA]</scope>
</reference>
<protein>
    <submittedName>
        <fullName evidence="2">Uncharacterized protein</fullName>
    </submittedName>
</protein>
<keyword evidence="1" id="KW-0472">Membrane</keyword>
<feature type="transmembrane region" description="Helical" evidence="1">
    <location>
        <begin position="12"/>
        <end position="33"/>
    </location>
</feature>
<gene>
    <name evidence="2" type="ORF">A3A33_04365</name>
</gene>
<dbReference type="STRING" id="1802701.A3A33_04365"/>
<dbReference type="Proteomes" id="UP000179047">
    <property type="component" value="Unassembled WGS sequence"/>
</dbReference>